<dbReference type="InterPro" id="IPR016163">
    <property type="entry name" value="Ald_DH_C"/>
</dbReference>
<dbReference type="Gene3D" id="3.40.309.10">
    <property type="entry name" value="Aldehyde Dehydrogenase, Chain A, domain 2"/>
    <property type="match status" value="1"/>
</dbReference>
<dbReference type="InterPro" id="IPR029510">
    <property type="entry name" value="Ald_DH_CS_GLU"/>
</dbReference>
<dbReference type="PROSITE" id="PS00070">
    <property type="entry name" value="ALDEHYDE_DEHYDR_CYS"/>
    <property type="match status" value="1"/>
</dbReference>
<dbReference type="PANTHER" id="PTHR42804">
    <property type="entry name" value="ALDEHYDE DEHYDROGENASE"/>
    <property type="match status" value="1"/>
</dbReference>
<keyword evidence="2 6" id="KW-0560">Oxidoreductase</keyword>
<evidence type="ECO:0000256" key="1">
    <source>
        <dbReference type="ARBA" id="ARBA00009986"/>
    </source>
</evidence>
<evidence type="ECO:0000313" key="9">
    <source>
        <dbReference type="Proteomes" id="UP001201873"/>
    </source>
</evidence>
<dbReference type="InterPro" id="IPR016161">
    <property type="entry name" value="Ald_DH/histidinol_DH"/>
</dbReference>
<accession>A0ABT0JYQ2</accession>
<evidence type="ECO:0000259" key="7">
    <source>
        <dbReference type="Pfam" id="PF00171"/>
    </source>
</evidence>
<feature type="active site" evidence="5">
    <location>
        <position position="250"/>
    </location>
</feature>
<dbReference type="SUPFAM" id="SSF53720">
    <property type="entry name" value="ALDH-like"/>
    <property type="match status" value="1"/>
</dbReference>
<dbReference type="InterPro" id="IPR015590">
    <property type="entry name" value="Aldehyde_DH_dom"/>
</dbReference>
<dbReference type="InterPro" id="IPR016160">
    <property type="entry name" value="Ald_DH_CS_CYS"/>
</dbReference>
<feature type="domain" description="Aldehyde dehydrogenase" evidence="7">
    <location>
        <begin position="13"/>
        <end position="474"/>
    </location>
</feature>
<evidence type="ECO:0000256" key="2">
    <source>
        <dbReference type="ARBA" id="ARBA00023002"/>
    </source>
</evidence>
<dbReference type="Proteomes" id="UP001201873">
    <property type="component" value="Unassembled WGS sequence"/>
</dbReference>
<gene>
    <name evidence="8" type="ORF">MXD59_12950</name>
</gene>
<comment type="caution">
    <text evidence="8">The sequence shown here is derived from an EMBL/GenBank/DDBJ whole genome shotgun (WGS) entry which is preliminary data.</text>
</comment>
<dbReference type="EMBL" id="JALKFT010000011">
    <property type="protein sequence ID" value="MCK9876675.1"/>
    <property type="molecule type" value="Genomic_DNA"/>
</dbReference>
<organism evidence="8 9">
    <name type="scientific">Frankia umida</name>
    <dbReference type="NCBI Taxonomy" id="573489"/>
    <lineage>
        <taxon>Bacteria</taxon>
        <taxon>Bacillati</taxon>
        <taxon>Actinomycetota</taxon>
        <taxon>Actinomycetes</taxon>
        <taxon>Frankiales</taxon>
        <taxon>Frankiaceae</taxon>
        <taxon>Frankia</taxon>
    </lineage>
</organism>
<dbReference type="Gene3D" id="3.40.605.10">
    <property type="entry name" value="Aldehyde Dehydrogenase, Chain A, domain 1"/>
    <property type="match status" value="1"/>
</dbReference>
<comment type="similarity">
    <text evidence="1 6">Belongs to the aldehyde dehydrogenase family.</text>
</comment>
<evidence type="ECO:0000313" key="8">
    <source>
        <dbReference type="EMBL" id="MCK9876675.1"/>
    </source>
</evidence>
<dbReference type="PROSITE" id="PS00687">
    <property type="entry name" value="ALDEHYDE_DEHYDR_GLU"/>
    <property type="match status" value="1"/>
</dbReference>
<dbReference type="Pfam" id="PF00171">
    <property type="entry name" value="Aldedh"/>
    <property type="match status" value="1"/>
</dbReference>
<dbReference type="PANTHER" id="PTHR42804:SF1">
    <property type="entry name" value="ALDEHYDE DEHYDROGENASE-RELATED"/>
    <property type="match status" value="1"/>
</dbReference>
<keyword evidence="9" id="KW-1185">Reference proteome</keyword>
<sequence>MHTSGDIFVDGQWVASSSQHHLDVVSPSTEDVIGRVPDASTEDVDAAVAAARRAFDTGPWPRLSPAQRAQVLGELLEQLVKRADELAQTITAENGVPAAMARSAQVDNGLDVLRYYTELASTFEDEAPREGRYSPAIVRHEPVGAVAAIVPWNVPFFLAMMKVAPALAAGCTIVLKASPETPLNAYLVAEAAAAAGLPAGVLNVLAAGPRSSEYLVTHPGIDKVAFTGSTAVGRRIASLAGGQLKRVTLELGGKSAAIVLPDADLANAMARLVTMSLFQSGQFCVAQSRIVVPVDRYDEAVEIFAAKVSGLKVGDPTEPTTFIGPLISDRQRARVLDYIDIGRDEGATLVTGGGRPSHLERGYYVEPTVFRDVDPGMRIAQEEIFGPVVAFLPYRDVDEAVTIANSTEFGLYGTVWTEDLDRGVEVGRRIRTGTFGVNGISLDPAAPFGGVKQSGLGRELGPEGLASYLEPKTITLPASARG</sequence>
<reference evidence="8 9" key="1">
    <citation type="submission" date="2022-04" db="EMBL/GenBank/DDBJ databases">
        <title>Genome diversity in the genus Frankia.</title>
        <authorList>
            <person name="Carlos-Shanley C."/>
            <person name="Hahn D."/>
        </authorList>
    </citation>
    <scope>NUCLEOTIDE SEQUENCE [LARGE SCALE GENOMIC DNA]</scope>
    <source>
        <strain evidence="8 9">Ag45/Mut15</strain>
    </source>
</reference>
<comment type="catalytic activity">
    <reaction evidence="4">
        <text>an aldehyde + NAD(+) + H2O = a carboxylate + NADH + 2 H(+)</text>
        <dbReference type="Rhea" id="RHEA:16185"/>
        <dbReference type="ChEBI" id="CHEBI:15377"/>
        <dbReference type="ChEBI" id="CHEBI:15378"/>
        <dbReference type="ChEBI" id="CHEBI:17478"/>
        <dbReference type="ChEBI" id="CHEBI:29067"/>
        <dbReference type="ChEBI" id="CHEBI:57540"/>
        <dbReference type="ChEBI" id="CHEBI:57945"/>
        <dbReference type="EC" id="1.2.1.3"/>
    </reaction>
</comment>
<evidence type="ECO:0000256" key="3">
    <source>
        <dbReference type="ARBA" id="ARBA00024226"/>
    </source>
</evidence>
<name>A0ABT0JYQ2_9ACTN</name>
<evidence type="ECO:0000256" key="6">
    <source>
        <dbReference type="RuleBase" id="RU003345"/>
    </source>
</evidence>
<evidence type="ECO:0000256" key="5">
    <source>
        <dbReference type="PROSITE-ProRule" id="PRU10007"/>
    </source>
</evidence>
<proteinExistence type="inferred from homology"/>
<dbReference type="CDD" id="cd07139">
    <property type="entry name" value="ALDH_AldA-Rv0768"/>
    <property type="match status" value="1"/>
</dbReference>
<protein>
    <recommendedName>
        <fullName evidence="3">aldehyde dehydrogenase (NAD(+))</fullName>
        <ecNumber evidence="3">1.2.1.3</ecNumber>
    </recommendedName>
</protein>
<dbReference type="EC" id="1.2.1.3" evidence="3"/>
<dbReference type="RefSeq" id="WP_248824904.1">
    <property type="nucleotide sequence ID" value="NZ_JALKFT010000011.1"/>
</dbReference>
<dbReference type="InterPro" id="IPR016162">
    <property type="entry name" value="Ald_DH_N"/>
</dbReference>
<evidence type="ECO:0000256" key="4">
    <source>
        <dbReference type="ARBA" id="ARBA00049194"/>
    </source>
</evidence>